<reference evidence="2" key="1">
    <citation type="submission" date="2025-08" db="UniProtKB">
        <authorList>
            <consortium name="Ensembl"/>
        </authorList>
    </citation>
    <scope>IDENTIFICATION</scope>
</reference>
<dbReference type="GO" id="GO:0016459">
    <property type="term" value="C:myosin complex"/>
    <property type="evidence" value="ECO:0007669"/>
    <property type="project" value="TreeGrafter"/>
</dbReference>
<evidence type="ECO:0000313" key="2">
    <source>
        <dbReference type="Ensembl" id="ENSSRHP00000051786.1"/>
    </source>
</evidence>
<dbReference type="Proteomes" id="UP000472270">
    <property type="component" value="Unassembled WGS sequence"/>
</dbReference>
<reference evidence="2" key="2">
    <citation type="submission" date="2025-09" db="UniProtKB">
        <authorList>
            <consortium name="Ensembl"/>
        </authorList>
    </citation>
    <scope>IDENTIFICATION</scope>
</reference>
<protein>
    <submittedName>
        <fullName evidence="2">BCL2 modifying factor 2</fullName>
    </submittedName>
</protein>
<dbReference type="GO" id="GO:0010507">
    <property type="term" value="P:negative regulation of autophagy"/>
    <property type="evidence" value="ECO:0007669"/>
    <property type="project" value="TreeGrafter"/>
</dbReference>
<evidence type="ECO:0000256" key="1">
    <source>
        <dbReference type="SAM" id="MobiDB-lite"/>
    </source>
</evidence>
<evidence type="ECO:0000313" key="3">
    <source>
        <dbReference type="Proteomes" id="UP000472270"/>
    </source>
</evidence>
<keyword evidence="3" id="KW-1185">Reference proteome</keyword>
<dbReference type="Ensembl" id="ENSSRHT00000053246.1">
    <property type="protein sequence ID" value="ENSSRHP00000051786.1"/>
    <property type="gene ID" value="ENSSRHG00000026071.1"/>
</dbReference>
<dbReference type="GO" id="GO:0006915">
    <property type="term" value="P:apoptotic process"/>
    <property type="evidence" value="ECO:0007669"/>
    <property type="project" value="InterPro"/>
</dbReference>
<dbReference type="GO" id="GO:0043065">
    <property type="term" value="P:positive regulation of apoptotic process"/>
    <property type="evidence" value="ECO:0007669"/>
    <property type="project" value="TreeGrafter"/>
</dbReference>
<feature type="compositionally biased region" description="Basic and acidic residues" evidence="1">
    <location>
        <begin position="20"/>
        <end position="29"/>
    </location>
</feature>
<dbReference type="AlphaFoldDB" id="A0A673JJ10"/>
<feature type="region of interest" description="Disordered" evidence="1">
    <location>
        <begin position="84"/>
        <end position="111"/>
    </location>
</feature>
<accession>A0A673JJ10</accession>
<proteinExistence type="predicted"/>
<name>A0A673JJ10_9TELE</name>
<dbReference type="Pfam" id="PF15185">
    <property type="entry name" value="BMF"/>
    <property type="match status" value="2"/>
</dbReference>
<feature type="compositionally biased region" description="Acidic residues" evidence="1">
    <location>
        <begin position="97"/>
        <end position="111"/>
    </location>
</feature>
<feature type="region of interest" description="Disordered" evidence="1">
    <location>
        <begin position="1"/>
        <end position="61"/>
    </location>
</feature>
<sequence>MDDEEDEQLPHCCETPLRNKSSENRDGPRGEVGQTANRHGRFEDRSTQTARTVLNSARDGDMAPFQEGPRALFHGNAGFRSHFPALFEPVPDSTQNAEEDGGTPEEKEDERDVGISVEIQIGRKLREMGDQFQQEHLQLVILISDETSFFSSSLWFSLQWFLSRCAMTSSSVISMLHMQMLSGRDDIIFGLPELYCVFVVVKN</sequence>
<organism evidence="2 3">
    <name type="scientific">Sinocyclocheilus rhinocerous</name>
    <dbReference type="NCBI Taxonomy" id="307959"/>
    <lineage>
        <taxon>Eukaryota</taxon>
        <taxon>Metazoa</taxon>
        <taxon>Chordata</taxon>
        <taxon>Craniata</taxon>
        <taxon>Vertebrata</taxon>
        <taxon>Euteleostomi</taxon>
        <taxon>Actinopterygii</taxon>
        <taxon>Neopterygii</taxon>
        <taxon>Teleostei</taxon>
        <taxon>Ostariophysi</taxon>
        <taxon>Cypriniformes</taxon>
        <taxon>Cyprinidae</taxon>
        <taxon>Cyprininae</taxon>
        <taxon>Sinocyclocheilus</taxon>
    </lineage>
</organism>
<dbReference type="PANTHER" id="PTHR32014">
    <property type="entry name" value="BCL-2-MODIFYING FACTOR"/>
    <property type="match status" value="1"/>
</dbReference>
<dbReference type="InterPro" id="IPR028192">
    <property type="entry name" value="BMF"/>
</dbReference>
<dbReference type="PANTHER" id="PTHR32014:SF3">
    <property type="entry name" value="BCL2-MODIFYING FACTOR 2"/>
    <property type="match status" value="1"/>
</dbReference>